<keyword evidence="5" id="KW-1185">Reference proteome</keyword>
<name>A0A660L703_9BACL</name>
<dbReference type="SUPFAM" id="SSF110997">
    <property type="entry name" value="Sporulation related repeat"/>
    <property type="match status" value="1"/>
</dbReference>
<dbReference type="RefSeq" id="WP_121443966.1">
    <property type="nucleotide sequence ID" value="NZ_RBIJ01000001.1"/>
</dbReference>
<keyword evidence="2" id="KW-0812">Transmembrane</keyword>
<comment type="caution">
    <text evidence="4">The sequence shown here is derived from an EMBL/GenBank/DDBJ whole genome shotgun (WGS) entry which is preliminary data.</text>
</comment>
<keyword evidence="2" id="KW-1133">Transmembrane helix</keyword>
<reference evidence="4 5" key="1">
    <citation type="submission" date="2018-10" db="EMBL/GenBank/DDBJ databases">
        <title>Genomic Encyclopedia of Type Strains, Phase IV (KMG-IV): sequencing the most valuable type-strain genomes for metagenomic binning, comparative biology and taxonomic classification.</title>
        <authorList>
            <person name="Goeker M."/>
        </authorList>
    </citation>
    <scope>NUCLEOTIDE SEQUENCE [LARGE SCALE GENOMIC DNA]</scope>
    <source>
        <strain evidence="4 5">DSM 22653</strain>
    </source>
</reference>
<dbReference type="GO" id="GO:0042834">
    <property type="term" value="F:peptidoglycan binding"/>
    <property type="evidence" value="ECO:0007669"/>
    <property type="project" value="InterPro"/>
</dbReference>
<protein>
    <submittedName>
        <fullName evidence="4">Sporulation related protein</fullName>
    </submittedName>
</protein>
<feature type="region of interest" description="Disordered" evidence="1">
    <location>
        <begin position="1"/>
        <end position="118"/>
    </location>
</feature>
<dbReference type="AlphaFoldDB" id="A0A660L703"/>
<dbReference type="InterPro" id="IPR007730">
    <property type="entry name" value="SPOR-like_dom"/>
</dbReference>
<dbReference type="InterPro" id="IPR036680">
    <property type="entry name" value="SPOR-like_sf"/>
</dbReference>
<dbReference type="Gene3D" id="3.30.70.1070">
    <property type="entry name" value="Sporulation related repeat"/>
    <property type="match status" value="1"/>
</dbReference>
<accession>A0A660L703</accession>
<evidence type="ECO:0000256" key="1">
    <source>
        <dbReference type="SAM" id="MobiDB-lite"/>
    </source>
</evidence>
<proteinExistence type="predicted"/>
<feature type="compositionally biased region" description="Basic and acidic residues" evidence="1">
    <location>
        <begin position="79"/>
        <end position="106"/>
    </location>
</feature>
<sequence>MTDESTGGFREKGARPSRPQVVVETGRLRRGGEPPGTSDPPRPWIRQGVGAAEATSVFRRLYGKERSRTGLPPSVSREGGADLEARPSTGDEKGRKDPVRPEERGRGLPTGSGVLVTVPSGDTVSEETWFVGLSEEGAENARGRFPSEEGLFPREPLGFSGRGRREIPLESPRAYVLAPSAFRRRRSEVLAWIWTILAAVVLGLFLGYVVLWLMAHSDQHRLPEDAASPRAGLSAAPGSVHLAPQRFYLLQVGAYQDAAKAEAAASELKSKGVTPVAAAEDVHRLFAGLAVREADARLLAQAYDELGVEVYVKAYTVPERDVNLSTSDAETSQALGEFLSAFTVLAEKTAMWTAAGVKGPVAIDEEAWREFRETAGRFRARGEALEKRLDGTSASAVANMRTHLEAAVSGMVKYVEKPDKDQLQASQGELVRAFLAYREFLSALAFKNP</sequence>
<keyword evidence="2" id="KW-0472">Membrane</keyword>
<dbReference type="Proteomes" id="UP000267019">
    <property type="component" value="Unassembled WGS sequence"/>
</dbReference>
<feature type="domain" description="SPOR" evidence="3">
    <location>
        <begin position="245"/>
        <end position="299"/>
    </location>
</feature>
<evidence type="ECO:0000259" key="3">
    <source>
        <dbReference type="Pfam" id="PF05036"/>
    </source>
</evidence>
<dbReference type="EMBL" id="RBIJ01000001">
    <property type="protein sequence ID" value="RKQ89105.1"/>
    <property type="molecule type" value="Genomic_DNA"/>
</dbReference>
<organism evidence="4 5">
    <name type="scientific">Brockia lithotrophica</name>
    <dbReference type="NCBI Taxonomy" id="933949"/>
    <lineage>
        <taxon>Bacteria</taxon>
        <taxon>Bacillati</taxon>
        <taxon>Bacillota</taxon>
        <taxon>Bacilli</taxon>
        <taxon>Bacillales</taxon>
        <taxon>Bacillales Family X. Incertae Sedis</taxon>
        <taxon>Brockia</taxon>
    </lineage>
</organism>
<dbReference type="Pfam" id="PF05036">
    <property type="entry name" value="SPOR"/>
    <property type="match status" value="1"/>
</dbReference>
<evidence type="ECO:0000313" key="5">
    <source>
        <dbReference type="Proteomes" id="UP000267019"/>
    </source>
</evidence>
<evidence type="ECO:0000313" key="4">
    <source>
        <dbReference type="EMBL" id="RKQ89105.1"/>
    </source>
</evidence>
<gene>
    <name evidence="4" type="ORF">C7438_0761</name>
</gene>
<evidence type="ECO:0000256" key="2">
    <source>
        <dbReference type="SAM" id="Phobius"/>
    </source>
</evidence>
<feature type="transmembrane region" description="Helical" evidence="2">
    <location>
        <begin position="189"/>
        <end position="215"/>
    </location>
</feature>